<feature type="disulfide bond" evidence="2">
    <location>
        <begin position="713"/>
        <end position="722"/>
    </location>
</feature>
<evidence type="ECO:0000256" key="1">
    <source>
        <dbReference type="ARBA" id="ARBA00022737"/>
    </source>
</evidence>
<dbReference type="InterPro" id="IPR000742">
    <property type="entry name" value="EGF"/>
</dbReference>
<keyword evidence="2" id="KW-0245">EGF-like domain</keyword>
<accession>A0A8B7ZW41</accession>
<sequence length="881" mass="93287">MLGHTARSVLQLKMTTMTRGVGYLEYACRTCTKDMEAPNVTCPSNITGMGTDTGVRTAVVDWLLTPTSIDNVDIIDAANITCEDDSGNVVMSGGTYDLGTTTVTCTVNDTALNEGSCQFTIGIVDMEAPTVTCPSNITGMGTDTGVRTAVVNWLLTPTAIDNVDSIDAANITCEDDSGNVVMSGGTYDLGTTTVTCKVNDTTLNEGSCQFTIGIEDTEAPNVTCPSNITGMGTNTGVRTAVVNWLLTPTAIDNVDTIDAANITCEDDSGNVVMSGGTYDLGTTTVMCQVNDTALNEGSCQFIISIVDTELPIITCPSNITGMGTDTGVRTAVVNWSLAPTAIDNVDTIDAASIICQDGSNNVLTSGSTYDVGTTTVTCRVSDTALNEGSCLFTITVVDDDNPSVTCPNNPLSVMASFGNTSATVSWPSVPSATDNVNTINAASIICQDDSGNVVISGGTYVIGVTTVTCRVRDSASNEGSCQFTVTVAACGLDTSSCANGGTFDGQYCECVCPLTHSGETCAVANPCLNSPGTLCSDATTGQYCLPSLNATGYVCLCRTFDGYFRRSNACTSRPSIIVIIRAPLELFRDVFNNPTSTAFQNKAAILRLLVLNQLGNDSATSSIVSVDVINIQSGSIVVTMVLEFPENQVPPRADVIRVLSTTNLSDGTLTIPIDPTVTVQDATTACATDYCSYGGVCVKSGYYFPELTYTCSCQTSFTGERCDTVITIPTEPSTVTPITTETPQGGISTLALVLIVVGCVLLLFSIVGLFLCFLFLQPRQYARGLIQRDYPSKPVTTFVPIHDHRNTHPDDTYRMSNEMRKDHLRHQISWPPYMKQGLSSRREFIRPYVASGMEGSYINNPLTKASAAGPVVYNPSFSHYL</sequence>
<dbReference type="OrthoDB" id="10545099at2759"/>
<feature type="domain" description="HYR" evidence="5">
    <location>
        <begin position="124"/>
        <end position="216"/>
    </location>
</feature>
<gene>
    <name evidence="7" type="primary">LOC110988496</name>
</gene>
<dbReference type="PANTHER" id="PTHR24273">
    <property type="entry name" value="FI04643P-RELATED"/>
    <property type="match status" value="1"/>
</dbReference>
<keyword evidence="3" id="KW-0812">Transmembrane</keyword>
<keyword evidence="6" id="KW-1185">Reference proteome</keyword>
<dbReference type="GeneID" id="110988496"/>
<dbReference type="Proteomes" id="UP000694845">
    <property type="component" value="Unplaced"/>
</dbReference>
<dbReference type="Pfam" id="PF02494">
    <property type="entry name" value="HYR"/>
    <property type="match status" value="5"/>
</dbReference>
<dbReference type="RefSeq" id="XP_022107746.1">
    <property type="nucleotide sequence ID" value="XM_022252054.1"/>
</dbReference>
<evidence type="ECO:0000313" key="7">
    <source>
        <dbReference type="RefSeq" id="XP_022107746.1"/>
    </source>
</evidence>
<dbReference type="KEGG" id="aplc:110988496"/>
<reference evidence="7" key="1">
    <citation type="submission" date="2025-08" db="UniProtKB">
        <authorList>
            <consortium name="RefSeq"/>
        </authorList>
    </citation>
    <scope>IDENTIFICATION</scope>
</reference>
<dbReference type="PROSITE" id="PS00022">
    <property type="entry name" value="EGF_1"/>
    <property type="match status" value="1"/>
</dbReference>
<keyword evidence="2" id="KW-1015">Disulfide bond</keyword>
<feature type="domain" description="HYR" evidence="5">
    <location>
        <begin position="217"/>
        <end position="307"/>
    </location>
</feature>
<dbReference type="PANTHER" id="PTHR24273:SF32">
    <property type="entry name" value="HYALIN"/>
    <property type="match status" value="1"/>
</dbReference>
<comment type="caution">
    <text evidence="2">Lacks conserved residue(s) required for the propagation of feature annotation.</text>
</comment>
<feature type="transmembrane region" description="Helical" evidence="3">
    <location>
        <begin position="750"/>
        <end position="776"/>
    </location>
</feature>
<dbReference type="PROSITE" id="PS50825">
    <property type="entry name" value="HYR"/>
    <property type="match status" value="3"/>
</dbReference>
<dbReference type="Gene3D" id="2.10.25.10">
    <property type="entry name" value="Laminin"/>
    <property type="match status" value="1"/>
</dbReference>
<dbReference type="PROSITE" id="PS50026">
    <property type="entry name" value="EGF_3"/>
    <property type="match status" value="1"/>
</dbReference>
<evidence type="ECO:0000313" key="6">
    <source>
        <dbReference type="Proteomes" id="UP000694845"/>
    </source>
</evidence>
<keyword evidence="3" id="KW-0472">Membrane</keyword>
<evidence type="ECO:0000259" key="4">
    <source>
        <dbReference type="PROSITE" id="PS50026"/>
    </source>
</evidence>
<dbReference type="AlphaFoldDB" id="A0A8B7ZW41"/>
<keyword evidence="1" id="KW-0677">Repeat</keyword>
<organism evidence="6 7">
    <name type="scientific">Acanthaster planci</name>
    <name type="common">Crown-of-thorns starfish</name>
    <dbReference type="NCBI Taxonomy" id="133434"/>
    <lineage>
        <taxon>Eukaryota</taxon>
        <taxon>Metazoa</taxon>
        <taxon>Echinodermata</taxon>
        <taxon>Eleutherozoa</taxon>
        <taxon>Asterozoa</taxon>
        <taxon>Asteroidea</taxon>
        <taxon>Valvatacea</taxon>
        <taxon>Valvatida</taxon>
        <taxon>Acanthasteridae</taxon>
        <taxon>Acanthaster</taxon>
    </lineage>
</organism>
<evidence type="ECO:0000259" key="5">
    <source>
        <dbReference type="PROSITE" id="PS50825"/>
    </source>
</evidence>
<dbReference type="SMART" id="SM00181">
    <property type="entry name" value="EGF"/>
    <property type="match status" value="2"/>
</dbReference>
<evidence type="ECO:0000256" key="2">
    <source>
        <dbReference type="PROSITE-ProRule" id="PRU00076"/>
    </source>
</evidence>
<evidence type="ECO:0000256" key="3">
    <source>
        <dbReference type="SAM" id="Phobius"/>
    </source>
</evidence>
<dbReference type="SUPFAM" id="SSF57196">
    <property type="entry name" value="EGF/Laminin"/>
    <property type="match status" value="1"/>
</dbReference>
<keyword evidence="3" id="KW-1133">Transmembrane helix</keyword>
<feature type="domain" description="HYR" evidence="5">
    <location>
        <begin position="397"/>
        <end position="489"/>
    </location>
</feature>
<feature type="domain" description="EGF-like" evidence="4">
    <location>
        <begin position="682"/>
        <end position="723"/>
    </location>
</feature>
<protein>
    <submittedName>
        <fullName evidence="7">Uncharacterized protein LOC110988496 isoform X1</fullName>
    </submittedName>
</protein>
<dbReference type="InterPro" id="IPR003410">
    <property type="entry name" value="HYR_dom"/>
</dbReference>
<proteinExistence type="predicted"/>
<name>A0A8B7ZW41_ACAPL</name>